<dbReference type="SMART" id="SM00181">
    <property type="entry name" value="EGF"/>
    <property type="match status" value="2"/>
</dbReference>
<accession>A0A915IJ29</accession>
<protein>
    <submittedName>
        <fullName evidence="8">EGF-like domain-containing protein</fullName>
    </submittedName>
</protein>
<evidence type="ECO:0000256" key="4">
    <source>
        <dbReference type="PROSITE-ProRule" id="PRU00076"/>
    </source>
</evidence>
<evidence type="ECO:0000256" key="5">
    <source>
        <dbReference type="SAM" id="Phobius"/>
    </source>
</evidence>
<name>A0A915IJ29_ROMCU</name>
<keyword evidence="3 4" id="KW-1015">Disulfide bond</keyword>
<dbReference type="GO" id="GO:0016020">
    <property type="term" value="C:membrane"/>
    <property type="evidence" value="ECO:0007669"/>
    <property type="project" value="UniProtKB-SubCell"/>
</dbReference>
<sequence length="120" mass="13450">MCINANMSDYECKCQEGYSGDHCETIDDICVARSPCYNGGCCMVQLVNKTSFFCLCKSGYHGIACQLEYYSFGYVYLNFYQYLAVLTLVVGLGTCVAFLIFNCLILEWIQSIKKTLLADG</sequence>
<evidence type="ECO:0000313" key="8">
    <source>
        <dbReference type="WBParaSite" id="nRc.2.0.1.t14061-RA"/>
    </source>
</evidence>
<evidence type="ECO:0000256" key="2">
    <source>
        <dbReference type="ARBA" id="ARBA00022737"/>
    </source>
</evidence>
<dbReference type="InterPro" id="IPR000742">
    <property type="entry name" value="EGF"/>
</dbReference>
<dbReference type="AlphaFoldDB" id="A0A915IJ29"/>
<feature type="disulfide bond" evidence="4">
    <location>
        <begin position="56"/>
        <end position="65"/>
    </location>
</feature>
<feature type="domain" description="EGF-like" evidence="6">
    <location>
        <begin position="1"/>
        <end position="24"/>
    </location>
</feature>
<dbReference type="Gene3D" id="2.10.25.10">
    <property type="entry name" value="Laminin"/>
    <property type="match status" value="2"/>
</dbReference>
<reference evidence="8" key="1">
    <citation type="submission" date="2022-11" db="UniProtKB">
        <authorList>
            <consortium name="WormBaseParasite"/>
        </authorList>
    </citation>
    <scope>IDENTIFICATION</scope>
</reference>
<evidence type="ECO:0000259" key="6">
    <source>
        <dbReference type="PROSITE" id="PS50026"/>
    </source>
</evidence>
<feature type="transmembrane region" description="Helical" evidence="5">
    <location>
        <begin position="79"/>
        <end position="106"/>
    </location>
</feature>
<dbReference type="PROSITE" id="PS50026">
    <property type="entry name" value="EGF_3"/>
    <property type="match status" value="2"/>
</dbReference>
<feature type="disulfide bond" evidence="4">
    <location>
        <begin position="14"/>
        <end position="23"/>
    </location>
</feature>
<proteinExistence type="predicted"/>
<evidence type="ECO:0000313" key="7">
    <source>
        <dbReference type="Proteomes" id="UP000887565"/>
    </source>
</evidence>
<evidence type="ECO:0000256" key="3">
    <source>
        <dbReference type="ARBA" id="ARBA00023157"/>
    </source>
</evidence>
<feature type="domain" description="EGF-like" evidence="6">
    <location>
        <begin position="26"/>
        <end position="66"/>
    </location>
</feature>
<keyword evidence="7" id="KW-1185">Reference proteome</keyword>
<dbReference type="PROSITE" id="PS01186">
    <property type="entry name" value="EGF_2"/>
    <property type="match status" value="2"/>
</dbReference>
<dbReference type="SUPFAM" id="SSF57196">
    <property type="entry name" value="EGF/Laminin"/>
    <property type="match status" value="2"/>
</dbReference>
<keyword evidence="2" id="KW-0677">Repeat</keyword>
<dbReference type="PANTHER" id="PTHR24049">
    <property type="entry name" value="CRUMBS FAMILY MEMBER"/>
    <property type="match status" value="1"/>
</dbReference>
<keyword evidence="5" id="KW-1133">Transmembrane helix</keyword>
<dbReference type="WBParaSite" id="nRc.2.0.1.t14061-RA">
    <property type="protein sequence ID" value="nRc.2.0.1.t14061-RA"/>
    <property type="gene ID" value="nRc.2.0.1.g14061"/>
</dbReference>
<dbReference type="PROSITE" id="PS00022">
    <property type="entry name" value="EGF_1"/>
    <property type="match status" value="2"/>
</dbReference>
<dbReference type="InterPro" id="IPR051022">
    <property type="entry name" value="Notch_Cell-Fate_Det"/>
</dbReference>
<keyword evidence="1 4" id="KW-0245">EGF-like domain</keyword>
<dbReference type="Proteomes" id="UP000887565">
    <property type="component" value="Unplaced"/>
</dbReference>
<organism evidence="7 8">
    <name type="scientific">Romanomermis culicivorax</name>
    <name type="common">Nematode worm</name>
    <dbReference type="NCBI Taxonomy" id="13658"/>
    <lineage>
        <taxon>Eukaryota</taxon>
        <taxon>Metazoa</taxon>
        <taxon>Ecdysozoa</taxon>
        <taxon>Nematoda</taxon>
        <taxon>Enoplea</taxon>
        <taxon>Dorylaimia</taxon>
        <taxon>Mermithida</taxon>
        <taxon>Mermithoidea</taxon>
        <taxon>Mermithidae</taxon>
        <taxon>Romanomermis</taxon>
    </lineage>
</organism>
<evidence type="ECO:0000256" key="1">
    <source>
        <dbReference type="ARBA" id="ARBA00022536"/>
    </source>
</evidence>
<comment type="caution">
    <text evidence="4">Lacks conserved residue(s) required for the propagation of feature annotation.</text>
</comment>
<keyword evidence="5" id="KW-0812">Transmembrane</keyword>
<keyword evidence="5" id="KW-0472">Membrane</keyword>